<comment type="similarity">
    <text evidence="1">Belongs to the Bcl-2 family.</text>
</comment>
<feature type="compositionally biased region" description="Polar residues" evidence="3">
    <location>
        <begin position="38"/>
        <end position="58"/>
    </location>
</feature>
<dbReference type="GO" id="GO:0097192">
    <property type="term" value="P:extrinsic apoptotic signaling pathway in absence of ligand"/>
    <property type="evidence" value="ECO:0007669"/>
    <property type="project" value="TreeGrafter"/>
</dbReference>
<evidence type="ECO:0000256" key="4">
    <source>
        <dbReference type="SAM" id="Phobius"/>
    </source>
</evidence>
<sequence>MSNQGYTEDREPCGDDSPHNPDVDPNLEAGDILKQKKTSPQLEKSFTNGSTTPRNDSPSAEHPSISGESVSPFDFDEKSMLAAQNSPYSQSPPSQEFSQLPPETAASSEFSTETHQGSSEHPANDADSSPAAAAGSVEEVEYQPQDTEVFVHKEANVDPGSSIHLSDQESPAIAPASDSTDLSQISIGQITTNGIGEVGAQASNKDSLTDASAEKPIPEESLGHSSPLSMTIGSNVKGSDQQSSLGESSEQITGGDLPKEDDVQKSAEGTSSVGDSLAQPDGLESDSLSLNTTTSEQLEEGTSFLSADSMKAANDQSGDTTTPGLSDWGSPAFQPDHSVDTDNSITLEHIDHVINKTENLSPPVEPEVTPTQDVSAPLPRMDTGSMQLESEFAPIASPLEEVVSELPAQSLKTERESLMVTEADHSGEMSLQQEEEGSSDVTQAADLSKIAESAAGPDVELETVLLSGSNNVIEHATAAAVTENQQQGLTHPPINLSRFSPAQIVAITGGAPVEIIRTIEHGLDGDIGDVPTTSVQPEGSSVWKRVSTPYGSGGHEAGSTIDIHLKLGTHLTPTSPDVVRDQSEVVFGNFIAERYRLELSASVRIRGSDQNALASASASAQAVVEGASAAPNASGASMEDLFGSEFSSIRNRDPNSMEMIVARHLAQIGDEIVREHGERLDRMIKLLPSDQCPLDTFYNVARALFIRGPTNWGQIVTLFYFGYRLVLRFFRSGVVNAFLKVFQCLASFCDRINIFKWIAQQGGWLIIKYLRCGETADESAEQSAEPSATSEVPVLSSSENQPESQPLRVLLSSPWFYAGTGLTVAVLALLLYRRLGRQ</sequence>
<evidence type="ECO:0000256" key="3">
    <source>
        <dbReference type="SAM" id="MobiDB-lite"/>
    </source>
</evidence>
<feature type="compositionally biased region" description="Polar residues" evidence="3">
    <location>
        <begin position="286"/>
        <end position="296"/>
    </location>
</feature>
<evidence type="ECO:0000256" key="1">
    <source>
        <dbReference type="ARBA" id="ARBA00009458"/>
    </source>
</evidence>
<feature type="compositionally biased region" description="Basic and acidic residues" evidence="3">
    <location>
        <begin position="7"/>
        <end position="22"/>
    </location>
</feature>
<feature type="compositionally biased region" description="Low complexity" evidence="3">
    <location>
        <begin position="125"/>
        <end position="134"/>
    </location>
</feature>
<comment type="caution">
    <text evidence="6">The sequence shown here is derived from an EMBL/GenBank/DDBJ whole genome shotgun (WGS) entry which is preliminary data.</text>
</comment>
<feature type="compositionally biased region" description="Low complexity" evidence="3">
    <location>
        <begin position="84"/>
        <end position="102"/>
    </location>
</feature>
<feature type="compositionally biased region" description="Polar residues" evidence="3">
    <location>
        <begin position="177"/>
        <end position="194"/>
    </location>
</feature>
<feature type="compositionally biased region" description="Polar residues" evidence="3">
    <location>
        <begin position="201"/>
        <end position="210"/>
    </location>
</feature>
<dbReference type="InterPro" id="IPR036834">
    <property type="entry name" value="Bcl-2-like_sf"/>
</dbReference>
<feature type="compositionally biased region" description="Polar residues" evidence="3">
    <location>
        <begin position="105"/>
        <end position="121"/>
    </location>
</feature>
<evidence type="ECO:0000313" key="7">
    <source>
        <dbReference type="Proteomes" id="UP001497525"/>
    </source>
</evidence>
<organism evidence="6 7">
    <name type="scientific">Calicophoron daubneyi</name>
    <name type="common">Rumen fluke</name>
    <name type="synonym">Paramphistomum daubneyi</name>
    <dbReference type="NCBI Taxonomy" id="300641"/>
    <lineage>
        <taxon>Eukaryota</taxon>
        <taxon>Metazoa</taxon>
        <taxon>Spiralia</taxon>
        <taxon>Lophotrochozoa</taxon>
        <taxon>Platyhelminthes</taxon>
        <taxon>Trematoda</taxon>
        <taxon>Digenea</taxon>
        <taxon>Plagiorchiida</taxon>
        <taxon>Pronocephalata</taxon>
        <taxon>Paramphistomoidea</taxon>
        <taxon>Paramphistomidae</taxon>
        <taxon>Calicophoron</taxon>
    </lineage>
</organism>
<evidence type="ECO:0000259" key="5">
    <source>
        <dbReference type="SMART" id="SM00337"/>
    </source>
</evidence>
<dbReference type="InterPro" id="IPR026298">
    <property type="entry name" value="Bcl-2_fam"/>
</dbReference>
<feature type="compositionally biased region" description="Polar residues" evidence="3">
    <location>
        <begin position="223"/>
        <end position="252"/>
    </location>
</feature>
<dbReference type="SMART" id="SM00337">
    <property type="entry name" value="BCL"/>
    <property type="match status" value="1"/>
</dbReference>
<reference evidence="6" key="1">
    <citation type="submission" date="2024-06" db="EMBL/GenBank/DDBJ databases">
        <authorList>
            <person name="Liu X."/>
            <person name="Lenzi L."/>
            <person name="Haldenby T S."/>
            <person name="Uol C."/>
        </authorList>
    </citation>
    <scope>NUCLEOTIDE SEQUENCE</scope>
</reference>
<dbReference type="Proteomes" id="UP001497525">
    <property type="component" value="Unassembled WGS sequence"/>
</dbReference>
<dbReference type="EMBL" id="CAXLJL010000065">
    <property type="protein sequence ID" value="CAL5130431.1"/>
    <property type="molecule type" value="Genomic_DNA"/>
</dbReference>
<evidence type="ECO:0000256" key="2">
    <source>
        <dbReference type="ARBA" id="ARBA00022703"/>
    </source>
</evidence>
<proteinExistence type="inferred from homology"/>
<dbReference type="InterPro" id="IPR002475">
    <property type="entry name" value="Bcl2-like"/>
</dbReference>
<feature type="region of interest" description="Disordered" evidence="3">
    <location>
        <begin position="780"/>
        <end position="800"/>
    </location>
</feature>
<feature type="compositionally biased region" description="Basic and acidic residues" evidence="3">
    <location>
        <begin position="212"/>
        <end position="222"/>
    </location>
</feature>
<dbReference type="CDD" id="cd06845">
    <property type="entry name" value="Bcl-2_like"/>
    <property type="match status" value="1"/>
</dbReference>
<dbReference type="Gene3D" id="1.10.437.10">
    <property type="entry name" value="Blc2-like"/>
    <property type="match status" value="1"/>
</dbReference>
<dbReference type="GO" id="GO:0008630">
    <property type="term" value="P:intrinsic apoptotic signaling pathway in response to DNA damage"/>
    <property type="evidence" value="ECO:0007669"/>
    <property type="project" value="TreeGrafter"/>
</dbReference>
<feature type="compositionally biased region" description="Polar residues" evidence="3">
    <location>
        <begin position="781"/>
        <end position="800"/>
    </location>
</feature>
<protein>
    <recommendedName>
        <fullName evidence="5">Bcl-2 Bcl-2 homology region 1-3 domain-containing protein</fullName>
    </recommendedName>
</protein>
<accession>A0AAV2T0Z5</accession>
<name>A0AAV2T0Z5_CALDB</name>
<dbReference type="Pfam" id="PF00452">
    <property type="entry name" value="Bcl-2"/>
    <property type="match status" value="1"/>
</dbReference>
<dbReference type="GO" id="GO:0042981">
    <property type="term" value="P:regulation of apoptotic process"/>
    <property type="evidence" value="ECO:0007669"/>
    <property type="project" value="InterPro"/>
</dbReference>
<feature type="transmembrane region" description="Helical" evidence="4">
    <location>
        <begin position="815"/>
        <end position="832"/>
    </location>
</feature>
<feature type="region of interest" description="Disordered" evidence="3">
    <location>
        <begin position="1"/>
        <end position="341"/>
    </location>
</feature>
<dbReference type="PANTHER" id="PTHR11256">
    <property type="entry name" value="BCL-2 RELATED"/>
    <property type="match status" value="1"/>
</dbReference>
<keyword evidence="4" id="KW-1133">Transmembrane helix</keyword>
<keyword evidence="4" id="KW-0472">Membrane</keyword>
<evidence type="ECO:0000313" key="6">
    <source>
        <dbReference type="EMBL" id="CAL5130431.1"/>
    </source>
</evidence>
<dbReference type="SUPFAM" id="SSF56854">
    <property type="entry name" value="Bcl-2 inhibitors of programmed cell death"/>
    <property type="match status" value="1"/>
</dbReference>
<keyword evidence="2" id="KW-0053">Apoptosis</keyword>
<dbReference type="AlphaFoldDB" id="A0AAV2T0Z5"/>
<keyword evidence="4" id="KW-0812">Transmembrane</keyword>
<feature type="region of interest" description="Disordered" evidence="3">
    <location>
        <begin position="358"/>
        <end position="378"/>
    </location>
</feature>
<feature type="compositionally biased region" description="Polar residues" evidence="3">
    <location>
        <begin position="314"/>
        <end position="324"/>
    </location>
</feature>
<gene>
    <name evidence="6" type="ORF">CDAUBV1_LOCUS2305</name>
</gene>
<dbReference type="GO" id="GO:0001836">
    <property type="term" value="P:release of cytochrome c from mitochondria"/>
    <property type="evidence" value="ECO:0007669"/>
    <property type="project" value="TreeGrafter"/>
</dbReference>
<dbReference type="InterPro" id="IPR046371">
    <property type="entry name" value="Bcl-2_BH1-3"/>
</dbReference>
<dbReference type="GO" id="GO:0005741">
    <property type="term" value="C:mitochondrial outer membrane"/>
    <property type="evidence" value="ECO:0007669"/>
    <property type="project" value="TreeGrafter"/>
</dbReference>
<dbReference type="PROSITE" id="PS50062">
    <property type="entry name" value="BCL2_FAMILY"/>
    <property type="match status" value="1"/>
</dbReference>
<dbReference type="GO" id="GO:0051400">
    <property type="term" value="F:BH domain binding"/>
    <property type="evidence" value="ECO:0007669"/>
    <property type="project" value="TreeGrafter"/>
</dbReference>
<feature type="domain" description="Bcl-2 Bcl-2 homology region 1-3" evidence="5">
    <location>
        <begin position="665"/>
        <end position="764"/>
    </location>
</feature>